<dbReference type="Proteomes" id="UP001281147">
    <property type="component" value="Unassembled WGS sequence"/>
</dbReference>
<sequence>MSRSEAEDVVKLLEHQKQTALASKHRKGQKATNKPTRQMLDFSMAQHRTPLTTATGAGMYSMRTCVVSFAYPPSTTPLKQLQEITLSQLKLETNHTGKALIVRTFDHPLRHVATQNIVEDKEVNVDRLSVYNLDPSMPPETILPKGAIFAIKQPYYKATADGGYSVRVDHPSDLLQLDVENTLVPAELAPRCGVFQEGGHSGEASLRFDLYRNRAIVNLYLCRYEYACSDALVSLIPDSFEEAGDRREGLNSKALYRAGRAEYHLENFTAAKNHFEQALTLTPEDGDCKRELQKTKERLQEETEGLFNFTAISNLVNAKRNKVDHVSYLGKVEVRAGGVCGRGLFTRCDIKAGDVIMVEKGFCVAFSSEAGTETYRIMNLNTNRMDSGTHATRLFKTVGKLLYNQSQAKRLLDLSDGEYTPKCSAHIFDDVVSVDTFQTQAILERNGFACADVRSCDEKEDRKDKLSSSTGVWITASCINHACAGNAWRSFIGDLMIIRATKDISKGSELLMPYAVVEAENNKTQDSLQKSWGFTCDCSICAAEKKVSSSHRTQCENITKEIDTFLTDHKHSTSARASKTVINNAEKLYCRMKGPYTDELFQYLPCVGLINLSLWLCTAYSTSSSPAKVIHAAITVLRDLGYEVQLTGSNVTIDRTHAYLEPTAVHAVMYAAQACYQQGKRDLYAELEEIGKEMYVTFYGELRGFEKTYGAPKCFAETWCEGVIGVGAMEEKRILPYTYTVTVS</sequence>
<evidence type="ECO:0000313" key="2">
    <source>
        <dbReference type="Proteomes" id="UP001281147"/>
    </source>
</evidence>
<gene>
    <name evidence="1" type="ORF">LTR37_001396</name>
</gene>
<organism evidence="1 2">
    <name type="scientific">Vermiconidia calcicola</name>
    <dbReference type="NCBI Taxonomy" id="1690605"/>
    <lineage>
        <taxon>Eukaryota</taxon>
        <taxon>Fungi</taxon>
        <taxon>Dikarya</taxon>
        <taxon>Ascomycota</taxon>
        <taxon>Pezizomycotina</taxon>
        <taxon>Dothideomycetes</taxon>
        <taxon>Dothideomycetidae</taxon>
        <taxon>Mycosphaerellales</taxon>
        <taxon>Extremaceae</taxon>
        <taxon>Vermiconidia</taxon>
    </lineage>
</organism>
<evidence type="ECO:0000313" key="1">
    <source>
        <dbReference type="EMBL" id="KAK3723912.1"/>
    </source>
</evidence>
<keyword evidence="2" id="KW-1185">Reference proteome</keyword>
<comment type="caution">
    <text evidence="1">The sequence shown here is derived from an EMBL/GenBank/DDBJ whole genome shotgun (WGS) entry which is preliminary data.</text>
</comment>
<proteinExistence type="predicted"/>
<protein>
    <submittedName>
        <fullName evidence="1">Uncharacterized protein</fullName>
    </submittedName>
</protein>
<reference evidence="1" key="1">
    <citation type="submission" date="2023-07" db="EMBL/GenBank/DDBJ databases">
        <title>Black Yeasts Isolated from many extreme environments.</title>
        <authorList>
            <person name="Coleine C."/>
            <person name="Stajich J.E."/>
            <person name="Selbmann L."/>
        </authorList>
    </citation>
    <scope>NUCLEOTIDE SEQUENCE</scope>
    <source>
        <strain evidence="1">CCFEE 5714</strain>
    </source>
</reference>
<dbReference type="EMBL" id="JAUTXU010000007">
    <property type="protein sequence ID" value="KAK3723912.1"/>
    <property type="molecule type" value="Genomic_DNA"/>
</dbReference>
<name>A0ACC3NW19_9PEZI</name>
<accession>A0ACC3NW19</accession>